<dbReference type="OMA" id="WNASTEG"/>
<dbReference type="HOGENOM" id="CLU_321641_0_0_1"/>
<feature type="region of interest" description="Disordered" evidence="1">
    <location>
        <begin position="176"/>
        <end position="201"/>
    </location>
</feature>
<name>A0A059IZU7_TRIIM</name>
<comment type="caution">
    <text evidence="3">The sequence shown here is derived from an EMBL/GenBank/DDBJ whole genome shotgun (WGS) entry which is preliminary data.</text>
</comment>
<dbReference type="AlphaFoldDB" id="A0A059IZU7"/>
<keyword evidence="2" id="KW-0812">Transmembrane</keyword>
<dbReference type="EMBL" id="AOKY01000708">
    <property type="protein sequence ID" value="KDB20752.1"/>
    <property type="molecule type" value="Genomic_DNA"/>
</dbReference>
<feature type="region of interest" description="Disordered" evidence="1">
    <location>
        <begin position="72"/>
        <end position="99"/>
    </location>
</feature>
<sequence length="902" mass="98544">MATSLCDVALRGVWNASTEGHHYVDIDMTLQMKSGPDSVLPVLMLDPEMEVEILHQGIYELKREPSNEPDYGLGLWPREEGPDDQTYDGEKAEESEGSVSINCDVASRKLVTRDMRISPAPVKRLFPPSPDTCGGYDADDGSFDFDDNDSSGSSAGVRGVAIDDNDVFDESGHEDCEQRMQDSPGNAQPITIKRGLQPRSSFPEFDLDAVQDIGRIDEITDDKENDDPKGEAGYERQFNRDQLMGNTPRRDSTAVLISACTPGKEEEEPDTTSHEHSTPQSRVPNKTFVIPKRKSRSPQKCAPSKIPIKRMHKEVSSESEGAVHVVDVVRPANNLSPAQITHKRNSPLSQITMMTGSISNATSSGIKQDYEAKDGNIDATNVEESFCRWPDMRTLEMETPTRPQFSRRPPNQGSEVQDGNEEFTWPAEHRRSGAMPSLGQDNQNENSSNDLSLESSKNEVYLTPEEAAAGTFDVDEFYVDDDEPAGSTLKEGYSYEENNTIGLPSPSTASQRSLKWHRPGQLTERESLGELPVLEAFGGMLRVRTSSQAVLANLGLIATIRVTLTGDLKRDSEMFRASLPEDDGHISIQWELRLKPPQVDGWALELIAMLPFDECDPEYDSYVAEHQENPEAGHGSEMEVRQEESNNARRCPCCLYHSRRSPLVNIDRLMDVANGFAQKLKGPQALLHGLFKPCGKAIRFFGDMLQKLCGEEGLIQFIVTGVKFTILVLFVLFVIGFECKTARWSADSWNVNLRSRILSPMSQKPAVCCGMERAAGGQAGQSVDITGKEVAGDRWPSTAARAVLQPDSSGGAINIIGGSNSTENGSLTTAADTASTRAPSEAQLGAEDGDAPVSEPDAGADAADEGTNVGSGKADDKANDAGNASLRDRVDWLLGWRGPLAI</sequence>
<dbReference type="Proteomes" id="UP000024533">
    <property type="component" value="Unassembled WGS sequence"/>
</dbReference>
<reference evidence="3 4" key="1">
    <citation type="submission" date="2014-02" db="EMBL/GenBank/DDBJ databases">
        <title>The Genome Sequence of Trichophyton interdigitale MR816.</title>
        <authorList>
            <consortium name="The Broad Institute Genomics Platform"/>
            <person name="Cuomo C.A."/>
            <person name="White T.C."/>
            <person name="Graser Y."/>
            <person name="Martinez-Rossi N."/>
            <person name="Heitman J."/>
            <person name="Young S.K."/>
            <person name="Zeng Q."/>
            <person name="Gargeya S."/>
            <person name="Abouelleil A."/>
            <person name="Alvarado L."/>
            <person name="Chapman S.B."/>
            <person name="Gainer-Dewar J."/>
            <person name="Goldberg J."/>
            <person name="Griggs A."/>
            <person name="Gujja S."/>
            <person name="Hansen M."/>
            <person name="Howarth C."/>
            <person name="Imamovic A."/>
            <person name="Larimer J."/>
            <person name="Martinez D."/>
            <person name="Murphy C."/>
            <person name="Pearson M.D."/>
            <person name="Persinoti G."/>
            <person name="Poon T."/>
            <person name="Priest M."/>
            <person name="Roberts A.D."/>
            <person name="Saif S."/>
            <person name="Shea T.D."/>
            <person name="Sykes S.N."/>
            <person name="Wortman J."/>
            <person name="Nusbaum C."/>
            <person name="Birren B."/>
        </authorList>
    </citation>
    <scope>NUCLEOTIDE SEQUENCE [LARGE SCALE GENOMIC DNA]</scope>
    <source>
        <strain evidence="3 4">MR816</strain>
    </source>
</reference>
<proteinExistence type="predicted"/>
<keyword evidence="2" id="KW-1133">Transmembrane helix</keyword>
<evidence type="ECO:0000256" key="2">
    <source>
        <dbReference type="SAM" id="Phobius"/>
    </source>
</evidence>
<evidence type="ECO:0000313" key="3">
    <source>
        <dbReference type="EMBL" id="KDB20752.1"/>
    </source>
</evidence>
<feature type="region of interest" description="Disordered" evidence="1">
    <location>
        <begin position="262"/>
        <end position="286"/>
    </location>
</feature>
<dbReference type="OrthoDB" id="5599552at2759"/>
<accession>A0A059IZU7</accession>
<evidence type="ECO:0000256" key="1">
    <source>
        <dbReference type="SAM" id="MobiDB-lite"/>
    </source>
</evidence>
<feature type="region of interest" description="Disordered" evidence="1">
    <location>
        <begin position="399"/>
        <end position="456"/>
    </location>
</feature>
<feature type="compositionally biased region" description="Polar residues" evidence="1">
    <location>
        <begin position="822"/>
        <end position="838"/>
    </location>
</feature>
<feature type="compositionally biased region" description="Polar residues" evidence="1">
    <location>
        <begin position="401"/>
        <end position="417"/>
    </location>
</feature>
<evidence type="ECO:0000313" key="4">
    <source>
        <dbReference type="Proteomes" id="UP000024533"/>
    </source>
</evidence>
<feature type="region of interest" description="Disordered" evidence="1">
    <location>
        <begin position="814"/>
        <end position="886"/>
    </location>
</feature>
<feature type="compositionally biased region" description="Low complexity" evidence="1">
    <location>
        <begin position="440"/>
        <end position="455"/>
    </location>
</feature>
<organism evidence="3 4">
    <name type="scientific">Trichophyton interdigitale (strain MR816)</name>
    <dbReference type="NCBI Taxonomy" id="1215338"/>
    <lineage>
        <taxon>Eukaryota</taxon>
        <taxon>Fungi</taxon>
        <taxon>Dikarya</taxon>
        <taxon>Ascomycota</taxon>
        <taxon>Pezizomycotina</taxon>
        <taxon>Eurotiomycetes</taxon>
        <taxon>Eurotiomycetidae</taxon>
        <taxon>Onygenales</taxon>
        <taxon>Arthrodermataceae</taxon>
        <taxon>Trichophyton</taxon>
    </lineage>
</organism>
<protein>
    <submittedName>
        <fullName evidence="3">Uncharacterized protein</fullName>
    </submittedName>
</protein>
<keyword evidence="2" id="KW-0472">Membrane</keyword>
<gene>
    <name evidence="3" type="ORF">H109_07298</name>
</gene>
<feature type="transmembrane region" description="Helical" evidence="2">
    <location>
        <begin position="714"/>
        <end position="735"/>
    </location>
</feature>
<keyword evidence="4" id="KW-1185">Reference proteome</keyword>